<name>A0A396RUS9_9SPHN</name>
<dbReference type="InterPro" id="IPR003807">
    <property type="entry name" value="DUF202"/>
</dbReference>
<keyword evidence="4 5" id="KW-0472">Membrane</keyword>
<evidence type="ECO:0000259" key="6">
    <source>
        <dbReference type="Pfam" id="PF02656"/>
    </source>
</evidence>
<dbReference type="GO" id="GO:0012505">
    <property type="term" value="C:endomembrane system"/>
    <property type="evidence" value="ECO:0007669"/>
    <property type="project" value="UniProtKB-SubCell"/>
</dbReference>
<dbReference type="RefSeq" id="WP_118862660.1">
    <property type="nucleotide sequence ID" value="NZ_QWLV01000001.1"/>
</dbReference>
<dbReference type="EMBL" id="QWLV01000001">
    <property type="protein sequence ID" value="RHW19152.1"/>
    <property type="molecule type" value="Genomic_DNA"/>
</dbReference>
<dbReference type="Proteomes" id="UP000266693">
    <property type="component" value="Unassembled WGS sequence"/>
</dbReference>
<gene>
    <name evidence="7" type="ORF">D1610_03310</name>
</gene>
<evidence type="ECO:0000313" key="7">
    <source>
        <dbReference type="EMBL" id="RHW19152.1"/>
    </source>
</evidence>
<organism evidence="7 8">
    <name type="scientific">Sphingomonas gilva</name>
    <dbReference type="NCBI Taxonomy" id="2305907"/>
    <lineage>
        <taxon>Bacteria</taxon>
        <taxon>Pseudomonadati</taxon>
        <taxon>Pseudomonadota</taxon>
        <taxon>Alphaproteobacteria</taxon>
        <taxon>Sphingomonadales</taxon>
        <taxon>Sphingomonadaceae</taxon>
        <taxon>Sphingomonas</taxon>
    </lineage>
</organism>
<evidence type="ECO:0000256" key="2">
    <source>
        <dbReference type="ARBA" id="ARBA00022692"/>
    </source>
</evidence>
<dbReference type="AlphaFoldDB" id="A0A396RUS9"/>
<reference evidence="7 8" key="1">
    <citation type="submission" date="2018-08" db="EMBL/GenBank/DDBJ databases">
        <title>The multiple taxonomic identification of Sphingomonas gilva.</title>
        <authorList>
            <person name="Zhu D."/>
            <person name="Zheng S."/>
        </authorList>
    </citation>
    <scope>NUCLEOTIDE SEQUENCE [LARGE SCALE GENOMIC DNA]</scope>
    <source>
        <strain evidence="7 8">ZDH117</strain>
    </source>
</reference>
<feature type="transmembrane region" description="Helical" evidence="5">
    <location>
        <begin position="29"/>
        <end position="50"/>
    </location>
</feature>
<comment type="subcellular location">
    <subcellularLocation>
        <location evidence="1">Endomembrane system</location>
        <topology evidence="1">Multi-pass membrane protein</topology>
    </subcellularLocation>
</comment>
<evidence type="ECO:0000256" key="5">
    <source>
        <dbReference type="SAM" id="Phobius"/>
    </source>
</evidence>
<evidence type="ECO:0000256" key="1">
    <source>
        <dbReference type="ARBA" id="ARBA00004127"/>
    </source>
</evidence>
<comment type="caution">
    <text evidence="7">The sequence shown here is derived from an EMBL/GenBank/DDBJ whole genome shotgun (WGS) entry which is preliminary data.</text>
</comment>
<dbReference type="OrthoDB" id="582337at2"/>
<keyword evidence="3 5" id="KW-1133">Transmembrane helix</keyword>
<accession>A0A396RUS9</accession>
<feature type="domain" description="DUF202" evidence="6">
    <location>
        <begin position="20"/>
        <end position="85"/>
    </location>
</feature>
<keyword evidence="8" id="KW-1185">Reference proteome</keyword>
<feature type="transmembrane region" description="Helical" evidence="5">
    <location>
        <begin position="56"/>
        <end position="77"/>
    </location>
</feature>
<evidence type="ECO:0000256" key="4">
    <source>
        <dbReference type="ARBA" id="ARBA00023136"/>
    </source>
</evidence>
<proteinExistence type="predicted"/>
<protein>
    <submittedName>
        <fullName evidence="7">DUF202 domain-containing protein</fullName>
    </submittedName>
</protein>
<feature type="transmembrane region" description="Helical" evidence="5">
    <location>
        <begin position="101"/>
        <end position="122"/>
    </location>
</feature>
<dbReference type="Pfam" id="PF02656">
    <property type="entry name" value="DUF202"/>
    <property type="match status" value="1"/>
</dbReference>
<evidence type="ECO:0000313" key="8">
    <source>
        <dbReference type="Proteomes" id="UP000266693"/>
    </source>
</evidence>
<sequence>MPAEDRTHLAEDRTAFAEDRTALANERTFAGWMRTGLAAVAVGIGFHALFRSIEPLWVPKALATVFVLVGIFIFWAAERRACAVMERLDTHQVRTAANRSLRIIAVALSLGALGLIAGLWLLV</sequence>
<evidence type="ECO:0000256" key="3">
    <source>
        <dbReference type="ARBA" id="ARBA00022989"/>
    </source>
</evidence>
<keyword evidence="2 5" id="KW-0812">Transmembrane</keyword>